<keyword evidence="8 9" id="KW-0472">Membrane</keyword>
<evidence type="ECO:0000259" key="10">
    <source>
        <dbReference type="PROSITE" id="PS51104"/>
    </source>
</evidence>
<evidence type="ECO:0000313" key="12">
    <source>
        <dbReference type="Proteomes" id="UP001139488"/>
    </source>
</evidence>
<evidence type="ECO:0000256" key="1">
    <source>
        <dbReference type="ARBA" id="ARBA00004651"/>
    </source>
</evidence>
<feature type="transmembrane region" description="Helical" evidence="9">
    <location>
        <begin position="216"/>
        <end position="239"/>
    </location>
</feature>
<sequence>MEFVQMILGFGPAVVIPIIMFIFALIFGAKIADSAKNAMTVGIGFLGLSLLIGFMVSSLSASTEAMVENLGLHYEVLDLGWPLISAFSLAALSLPIVYALCFVINLAMIATNTTKTLNVDFWNYWHFVFAAIIVERLTGNFYLGIIGGVSTFIITIKIADYIAPRVQEFCETPNVTITQAEIVAWAPLAFAMDKIVDKIPGLNKVDINIASLEKKLGFFGSPLAMGAILGVLIALLGALPIDQVVKSGMNFAAVMVLLPTMAGVLVSGLVPITEAASEWVKKKFPNKSLYFGISGEITFKNPAVLSVGILMVPLTILLSAVLPGNTMMPFADIPYLPMFVVFGTVAANGNMFRGLVNGILIASCILWFGTDLAQITHELAVDANLEVPPNMLASSIDGGSHATSWVFFKLFEVMSSMNSFISGVIVLVASIVLSYLIKFLFPTNERTNIGDSNETAADSTEEQTV</sequence>
<evidence type="ECO:0000256" key="7">
    <source>
        <dbReference type="ARBA" id="ARBA00022989"/>
    </source>
</evidence>
<evidence type="ECO:0000313" key="11">
    <source>
        <dbReference type="EMBL" id="MCJ2377647.1"/>
    </source>
</evidence>
<keyword evidence="5" id="KW-0598">Phosphotransferase system</keyword>
<dbReference type="InterPro" id="IPR013014">
    <property type="entry name" value="PTS_EIIC_2"/>
</dbReference>
<name>A0A9X1WB67_9VIBR</name>
<feature type="transmembrane region" description="Helical" evidence="9">
    <location>
        <begin position="79"/>
        <end position="104"/>
    </location>
</feature>
<evidence type="ECO:0000256" key="6">
    <source>
        <dbReference type="ARBA" id="ARBA00022692"/>
    </source>
</evidence>
<dbReference type="GO" id="GO:0005886">
    <property type="term" value="C:plasma membrane"/>
    <property type="evidence" value="ECO:0007669"/>
    <property type="project" value="UniProtKB-SubCell"/>
</dbReference>
<accession>A0A9X1WB67</accession>
<dbReference type="EMBL" id="JAJNNZ010000009">
    <property type="protein sequence ID" value="MCJ2377647.1"/>
    <property type="molecule type" value="Genomic_DNA"/>
</dbReference>
<comment type="subcellular location">
    <subcellularLocation>
        <location evidence="1">Cell membrane</location>
        <topology evidence="1">Multi-pass membrane protein</topology>
    </subcellularLocation>
</comment>
<evidence type="ECO:0000256" key="2">
    <source>
        <dbReference type="ARBA" id="ARBA00022448"/>
    </source>
</evidence>
<feature type="transmembrane region" description="Helical" evidence="9">
    <location>
        <begin position="6"/>
        <end position="27"/>
    </location>
</feature>
<comment type="caution">
    <text evidence="11">The sequence shown here is derived from an EMBL/GenBank/DDBJ whole genome shotgun (WGS) entry which is preliminary data.</text>
</comment>
<gene>
    <name evidence="11" type="ORF">LNL84_12485</name>
</gene>
<feature type="domain" description="PTS EIIC type-2" evidence="10">
    <location>
        <begin position="4"/>
        <end position="444"/>
    </location>
</feature>
<feature type="transmembrane region" description="Helical" evidence="9">
    <location>
        <begin position="328"/>
        <end position="347"/>
    </location>
</feature>
<dbReference type="PIRSF" id="PIRSF006304">
    <property type="entry name" value="GatC"/>
    <property type="match status" value="1"/>
</dbReference>
<dbReference type="InterPro" id="IPR013853">
    <property type="entry name" value="EIIC-GAT"/>
</dbReference>
<dbReference type="GO" id="GO:0015577">
    <property type="term" value="F:galactitol transmembrane transporter activity"/>
    <property type="evidence" value="ECO:0007669"/>
    <property type="project" value="InterPro"/>
</dbReference>
<feature type="transmembrane region" description="Helical" evidence="9">
    <location>
        <begin position="354"/>
        <end position="370"/>
    </location>
</feature>
<keyword evidence="3" id="KW-1003">Cell membrane</keyword>
<keyword evidence="2" id="KW-0813">Transport</keyword>
<organism evidence="11 12">
    <name type="scientific">Vibrio gelatinilyticus</name>
    <dbReference type="NCBI Taxonomy" id="2893468"/>
    <lineage>
        <taxon>Bacteria</taxon>
        <taxon>Pseudomonadati</taxon>
        <taxon>Pseudomonadota</taxon>
        <taxon>Gammaproteobacteria</taxon>
        <taxon>Vibrionales</taxon>
        <taxon>Vibrionaceae</taxon>
        <taxon>Vibrio</taxon>
    </lineage>
</organism>
<dbReference type="PROSITE" id="PS51104">
    <property type="entry name" value="PTS_EIIC_TYPE_2"/>
    <property type="match status" value="1"/>
</dbReference>
<keyword evidence="12" id="KW-1185">Reference proteome</keyword>
<dbReference type="InterPro" id="IPR004703">
    <property type="entry name" value="PTS_sugar-sp_permease"/>
</dbReference>
<evidence type="ECO:0000256" key="5">
    <source>
        <dbReference type="ARBA" id="ARBA00022683"/>
    </source>
</evidence>
<dbReference type="GO" id="GO:0009401">
    <property type="term" value="P:phosphoenolpyruvate-dependent sugar phosphotransferase system"/>
    <property type="evidence" value="ECO:0007669"/>
    <property type="project" value="UniProtKB-KW"/>
</dbReference>
<dbReference type="Proteomes" id="UP001139488">
    <property type="component" value="Unassembled WGS sequence"/>
</dbReference>
<keyword evidence="4" id="KW-0762">Sugar transport</keyword>
<evidence type="ECO:0000256" key="4">
    <source>
        <dbReference type="ARBA" id="ARBA00022597"/>
    </source>
</evidence>
<dbReference type="AlphaFoldDB" id="A0A9X1WB67"/>
<keyword evidence="7 9" id="KW-1133">Transmembrane helix</keyword>
<evidence type="ECO:0000256" key="9">
    <source>
        <dbReference type="SAM" id="Phobius"/>
    </source>
</evidence>
<dbReference type="PANTHER" id="PTHR37324:SF2">
    <property type="entry name" value="PTS SYSTEM GALACTITOL-SPECIFIC EIIC COMPONENT"/>
    <property type="match status" value="1"/>
</dbReference>
<feature type="transmembrane region" description="Helical" evidence="9">
    <location>
        <begin position="303"/>
        <end position="322"/>
    </location>
</feature>
<protein>
    <recommendedName>
        <fullName evidence="10">PTS EIIC type-2 domain-containing protein</fullName>
    </recommendedName>
</protein>
<proteinExistence type="predicted"/>
<keyword evidence="6 9" id="KW-0812">Transmembrane</keyword>
<feature type="transmembrane region" description="Helical" evidence="9">
    <location>
        <begin position="251"/>
        <end position="273"/>
    </location>
</feature>
<feature type="transmembrane region" description="Helical" evidence="9">
    <location>
        <begin position="39"/>
        <end position="59"/>
    </location>
</feature>
<evidence type="ECO:0000256" key="8">
    <source>
        <dbReference type="ARBA" id="ARBA00023136"/>
    </source>
</evidence>
<dbReference type="PANTHER" id="PTHR37324">
    <property type="entry name" value="PTS SYSTEM GALACTITOL-SPECIFIC EIIC COMPONENT"/>
    <property type="match status" value="1"/>
</dbReference>
<dbReference type="RefSeq" id="WP_244357841.1">
    <property type="nucleotide sequence ID" value="NZ_JAJNNZ010000009.1"/>
</dbReference>
<dbReference type="Pfam" id="PF03611">
    <property type="entry name" value="EIIC-GAT"/>
    <property type="match status" value="1"/>
</dbReference>
<evidence type="ECO:0000256" key="3">
    <source>
        <dbReference type="ARBA" id="ARBA00022475"/>
    </source>
</evidence>
<feature type="transmembrane region" description="Helical" evidence="9">
    <location>
        <begin position="420"/>
        <end position="441"/>
    </location>
</feature>
<reference evidence="11" key="1">
    <citation type="submission" date="2021-11" db="EMBL/GenBank/DDBJ databases">
        <title>Vibrio ZSDE26 sp. nov. and Vibrio ZSDZ34 sp. nov., isolated from coastal seawater in Qingdao.</title>
        <authorList>
            <person name="Zhang P."/>
        </authorList>
    </citation>
    <scope>NUCLEOTIDE SEQUENCE</scope>
    <source>
        <strain evidence="11">ZSDZ34</strain>
    </source>
</reference>